<dbReference type="InterPro" id="IPR029277">
    <property type="entry name" value="SVWC_dom"/>
</dbReference>
<dbReference type="Pfam" id="PF15430">
    <property type="entry name" value="SVWC"/>
    <property type="match status" value="1"/>
</dbReference>
<dbReference type="GeneID" id="111127199"/>
<dbReference type="KEGG" id="cvn:111127199"/>
<protein>
    <submittedName>
        <fullName evidence="6">Uncharacterized protein LOC111127199</fullName>
    </submittedName>
</protein>
<dbReference type="RefSeq" id="XP_022327984.1">
    <property type="nucleotide sequence ID" value="XM_022472276.1"/>
</dbReference>
<feature type="chain" id="PRO_5034305220" evidence="3">
    <location>
        <begin position="25"/>
        <end position="109"/>
    </location>
</feature>
<dbReference type="AlphaFoldDB" id="A0A8B8DK57"/>
<accession>A0A8B8DK57</accession>
<keyword evidence="3" id="KW-0732">Signal</keyword>
<dbReference type="OrthoDB" id="6131564at2759"/>
<gene>
    <name evidence="6" type="primary">LOC111127199</name>
</gene>
<evidence type="ECO:0000313" key="5">
    <source>
        <dbReference type="Proteomes" id="UP000694844"/>
    </source>
</evidence>
<keyword evidence="2" id="KW-0964">Secreted</keyword>
<evidence type="ECO:0000256" key="3">
    <source>
        <dbReference type="SAM" id="SignalP"/>
    </source>
</evidence>
<evidence type="ECO:0000256" key="2">
    <source>
        <dbReference type="ARBA" id="ARBA00022525"/>
    </source>
</evidence>
<name>A0A8B8DK57_CRAVI</name>
<feature type="signal peptide" evidence="3">
    <location>
        <begin position="1"/>
        <end position="24"/>
    </location>
</feature>
<keyword evidence="5" id="KW-1185">Reference proteome</keyword>
<evidence type="ECO:0000313" key="6">
    <source>
        <dbReference type="RefSeq" id="XP_022327984.1"/>
    </source>
</evidence>
<dbReference type="GO" id="GO:0005576">
    <property type="term" value="C:extracellular region"/>
    <property type="evidence" value="ECO:0007669"/>
    <property type="project" value="UniProtKB-SubCell"/>
</dbReference>
<sequence length="109" mass="12306">MAFKMCFILFFIYITCNLKSLSYGAAVFHMGECPEGHTEGDTWPWGDFCGQCSCYAGHWGCESCGVLANAFNCYHERKLHAPYPECCPSLVCKGDPHFNQTKYDLLGRK</sequence>
<dbReference type="Proteomes" id="UP000694844">
    <property type="component" value="Chromosome 3"/>
</dbReference>
<reference evidence="6" key="1">
    <citation type="submission" date="2025-08" db="UniProtKB">
        <authorList>
            <consortium name="RefSeq"/>
        </authorList>
    </citation>
    <scope>IDENTIFICATION</scope>
    <source>
        <tissue evidence="6">Whole sample</tissue>
    </source>
</reference>
<organism evidence="5 6">
    <name type="scientific">Crassostrea virginica</name>
    <name type="common">Eastern oyster</name>
    <dbReference type="NCBI Taxonomy" id="6565"/>
    <lineage>
        <taxon>Eukaryota</taxon>
        <taxon>Metazoa</taxon>
        <taxon>Spiralia</taxon>
        <taxon>Lophotrochozoa</taxon>
        <taxon>Mollusca</taxon>
        <taxon>Bivalvia</taxon>
        <taxon>Autobranchia</taxon>
        <taxon>Pteriomorphia</taxon>
        <taxon>Ostreida</taxon>
        <taxon>Ostreoidea</taxon>
        <taxon>Ostreidae</taxon>
        <taxon>Crassostrea</taxon>
    </lineage>
</organism>
<proteinExistence type="predicted"/>
<feature type="domain" description="Single" evidence="4">
    <location>
        <begin position="39"/>
        <end position="92"/>
    </location>
</feature>
<comment type="subcellular location">
    <subcellularLocation>
        <location evidence="1">Secreted</location>
    </subcellularLocation>
</comment>
<evidence type="ECO:0000256" key="1">
    <source>
        <dbReference type="ARBA" id="ARBA00004613"/>
    </source>
</evidence>
<evidence type="ECO:0000259" key="4">
    <source>
        <dbReference type="Pfam" id="PF15430"/>
    </source>
</evidence>